<feature type="active site" description="Proton acceptor" evidence="3">
    <location>
        <position position="166"/>
    </location>
</feature>
<keyword evidence="7" id="KW-1185">Reference proteome</keyword>
<evidence type="ECO:0000256" key="4">
    <source>
        <dbReference type="RuleBase" id="RU003836"/>
    </source>
</evidence>
<dbReference type="EC" id="2.5.1.16" evidence="6"/>
<dbReference type="PANTHER" id="PTHR11558">
    <property type="entry name" value="SPERMIDINE/SPERMINE SYNTHASE"/>
    <property type="match status" value="1"/>
</dbReference>
<organism evidence="6 7">
    <name type="scientific">Sporothrix stenoceras</name>
    <dbReference type="NCBI Taxonomy" id="5173"/>
    <lineage>
        <taxon>Eukaryota</taxon>
        <taxon>Fungi</taxon>
        <taxon>Dikarya</taxon>
        <taxon>Ascomycota</taxon>
        <taxon>Pezizomycotina</taxon>
        <taxon>Sordariomycetes</taxon>
        <taxon>Sordariomycetidae</taxon>
        <taxon>Ophiostomatales</taxon>
        <taxon>Ophiostomataceae</taxon>
        <taxon>Sporothrix</taxon>
    </lineage>
</organism>
<dbReference type="Pfam" id="PF17284">
    <property type="entry name" value="Spermine_synt_N"/>
    <property type="match status" value="1"/>
</dbReference>
<dbReference type="InterPro" id="IPR001045">
    <property type="entry name" value="Spermi_synthase"/>
</dbReference>
<dbReference type="InterPro" id="IPR037163">
    <property type="entry name" value="Spermidine_synt_N_sf"/>
</dbReference>
<dbReference type="NCBIfam" id="TIGR00417">
    <property type="entry name" value="speE"/>
    <property type="match status" value="1"/>
</dbReference>
<name>A0ABR3ZB01_9PEZI</name>
<sequence>MSDIVHPTIKDGWFREISEMWPGQAMTLRVKKVLHHEKSKYQDVLIFESTDYGTVLVLDNVIQCTERDEFSYQEMITHLAMNSHPNPKKVLVIGGGDGGVLREIVKHDCVEEAILCDIDEAVIRLSKQYLPGMAAGFDHPKVKVHVGDGFKFLDDYKNEFDVIITDSSDPDGPAESLFKKSYFELLHSALREGGVITTQGSENQWLHLPLITKLKQDCKEVFAVAEYAYTTIPTYPSGQIGFMVCSKDPNANVKVPLRKWTAEEEDQKCKYYNAEIHKASFVLPGFAAKALQ</sequence>
<dbReference type="Gene3D" id="2.30.140.10">
    <property type="entry name" value="Spermidine synthase, tetramerisation domain"/>
    <property type="match status" value="1"/>
</dbReference>
<evidence type="ECO:0000259" key="5">
    <source>
        <dbReference type="PROSITE" id="PS51006"/>
    </source>
</evidence>
<evidence type="ECO:0000313" key="7">
    <source>
        <dbReference type="Proteomes" id="UP001583186"/>
    </source>
</evidence>
<dbReference type="Gene3D" id="3.40.50.150">
    <property type="entry name" value="Vaccinia Virus protein VP39"/>
    <property type="match status" value="1"/>
</dbReference>
<gene>
    <name evidence="6" type="primary">SPE3</name>
    <name evidence="6" type="ORF">Sste5346_004048</name>
</gene>
<dbReference type="Proteomes" id="UP001583186">
    <property type="component" value="Unassembled WGS sequence"/>
</dbReference>
<dbReference type="GO" id="GO:0004766">
    <property type="term" value="F:spermidine synthase activity"/>
    <property type="evidence" value="ECO:0007669"/>
    <property type="project" value="UniProtKB-EC"/>
</dbReference>
<dbReference type="InterPro" id="IPR030373">
    <property type="entry name" value="PABS_CS"/>
</dbReference>
<dbReference type="PROSITE" id="PS51006">
    <property type="entry name" value="PABS_2"/>
    <property type="match status" value="1"/>
</dbReference>
<dbReference type="InterPro" id="IPR029063">
    <property type="entry name" value="SAM-dependent_MTases_sf"/>
</dbReference>
<comment type="similarity">
    <text evidence="1 4">Belongs to the spermidine/spermine synthase family.</text>
</comment>
<evidence type="ECO:0000256" key="3">
    <source>
        <dbReference type="PROSITE-ProRule" id="PRU00354"/>
    </source>
</evidence>
<reference evidence="6 7" key="1">
    <citation type="journal article" date="2024" name="IMA Fungus">
        <title>IMA Genome - F19 : A genome assembly and annotation guide to empower mycologists, including annotated draft genome sequences of Ceratocystis pirilliformis, Diaporthe australafricana, Fusarium ophioides, Paecilomyces lecythidis, and Sporothrix stenoceras.</title>
        <authorList>
            <person name="Aylward J."/>
            <person name="Wilson A.M."/>
            <person name="Visagie C.M."/>
            <person name="Spraker J."/>
            <person name="Barnes I."/>
            <person name="Buitendag C."/>
            <person name="Ceriani C."/>
            <person name="Del Mar Angel L."/>
            <person name="du Plessis D."/>
            <person name="Fuchs T."/>
            <person name="Gasser K."/>
            <person name="Kramer D."/>
            <person name="Li W."/>
            <person name="Munsamy K."/>
            <person name="Piso A."/>
            <person name="Price J.L."/>
            <person name="Sonnekus B."/>
            <person name="Thomas C."/>
            <person name="van der Nest A."/>
            <person name="van Dijk A."/>
            <person name="van Heerden A."/>
            <person name="van Vuuren N."/>
            <person name="Yilmaz N."/>
            <person name="Duong T.A."/>
            <person name="van der Merwe N.A."/>
            <person name="Wingfield M.J."/>
            <person name="Wingfield B.D."/>
        </authorList>
    </citation>
    <scope>NUCLEOTIDE SEQUENCE [LARGE SCALE GENOMIC DNA]</scope>
    <source>
        <strain evidence="6 7">CMW 5346</strain>
    </source>
</reference>
<evidence type="ECO:0000256" key="1">
    <source>
        <dbReference type="ARBA" id="ARBA00007867"/>
    </source>
</evidence>
<dbReference type="NCBIfam" id="NF002010">
    <property type="entry name" value="PRK00811.1"/>
    <property type="match status" value="1"/>
</dbReference>
<dbReference type="InterPro" id="IPR030668">
    <property type="entry name" value="Spermi_synthase_euk"/>
</dbReference>
<protein>
    <submittedName>
        <fullName evidence="6">Putrescine aminopropyltransferase</fullName>
        <ecNumber evidence="6">2.5.1.16</ecNumber>
    </submittedName>
</protein>
<feature type="domain" description="PABS" evidence="5">
    <location>
        <begin position="11"/>
        <end position="247"/>
    </location>
</feature>
<dbReference type="InterPro" id="IPR030374">
    <property type="entry name" value="PABS"/>
</dbReference>
<evidence type="ECO:0000256" key="2">
    <source>
        <dbReference type="ARBA" id="ARBA00022679"/>
    </source>
</evidence>
<dbReference type="InterPro" id="IPR035246">
    <property type="entry name" value="Spermidine_synt_N"/>
</dbReference>
<keyword evidence="2 3" id="KW-0808">Transferase</keyword>
<evidence type="ECO:0000313" key="6">
    <source>
        <dbReference type="EMBL" id="KAL1897312.1"/>
    </source>
</evidence>
<dbReference type="CDD" id="cd02440">
    <property type="entry name" value="AdoMet_MTases"/>
    <property type="match status" value="1"/>
</dbReference>
<dbReference type="PIRSF" id="PIRSF000502">
    <property type="entry name" value="Spermidine_synth"/>
    <property type="match status" value="1"/>
</dbReference>
<proteinExistence type="inferred from homology"/>
<dbReference type="HAMAP" id="MF_00198">
    <property type="entry name" value="Spermidine_synth"/>
    <property type="match status" value="1"/>
</dbReference>
<keyword evidence="3" id="KW-0620">Polyamine biosynthesis</keyword>
<dbReference type="Pfam" id="PF01564">
    <property type="entry name" value="Spermine_synth"/>
    <property type="match status" value="1"/>
</dbReference>
<accession>A0ABR3ZB01</accession>
<dbReference type="PROSITE" id="PS01330">
    <property type="entry name" value="PABS_1"/>
    <property type="match status" value="1"/>
</dbReference>
<dbReference type="PANTHER" id="PTHR11558:SF11">
    <property type="entry name" value="SPERMIDINE SYNTHASE"/>
    <property type="match status" value="1"/>
</dbReference>
<dbReference type="EMBL" id="JAWCUI010000019">
    <property type="protein sequence ID" value="KAL1897312.1"/>
    <property type="molecule type" value="Genomic_DNA"/>
</dbReference>
<dbReference type="SUPFAM" id="SSF53335">
    <property type="entry name" value="S-adenosyl-L-methionine-dependent methyltransferases"/>
    <property type="match status" value="1"/>
</dbReference>
<comment type="caution">
    <text evidence="6">The sequence shown here is derived from an EMBL/GenBank/DDBJ whole genome shotgun (WGS) entry which is preliminary data.</text>
</comment>